<dbReference type="KEGG" id="goy:GLS_c08540"/>
<dbReference type="Gene3D" id="1.10.260.40">
    <property type="entry name" value="lambda repressor-like DNA-binding domains"/>
    <property type="match status" value="1"/>
</dbReference>
<dbReference type="CDD" id="cd00093">
    <property type="entry name" value="HTH_XRE"/>
    <property type="match status" value="1"/>
</dbReference>
<accession>A0A067Z3C8</accession>
<feature type="region of interest" description="Disordered" evidence="1">
    <location>
        <begin position="14"/>
        <end position="36"/>
    </location>
</feature>
<dbReference type="Proteomes" id="UP000031656">
    <property type="component" value="Chromosome"/>
</dbReference>
<dbReference type="SUPFAM" id="SSF47413">
    <property type="entry name" value="lambda repressor-like DNA-binding domains"/>
    <property type="match status" value="1"/>
</dbReference>
<feature type="domain" description="HTH cro/C1-type" evidence="2">
    <location>
        <begin position="44"/>
        <end position="98"/>
    </location>
</feature>
<dbReference type="EMBL" id="CP004373">
    <property type="protein sequence ID" value="AHK70764.1"/>
    <property type="molecule type" value="Genomic_DNA"/>
</dbReference>
<dbReference type="InterPro" id="IPR010982">
    <property type="entry name" value="Lambda_DNA-bd_dom_sf"/>
</dbReference>
<feature type="compositionally biased region" description="Basic and acidic residues" evidence="1">
    <location>
        <begin position="14"/>
        <end position="27"/>
    </location>
</feature>
<dbReference type="Pfam" id="PF01381">
    <property type="entry name" value="HTH_3"/>
    <property type="match status" value="1"/>
</dbReference>
<dbReference type="GO" id="GO:0003677">
    <property type="term" value="F:DNA binding"/>
    <property type="evidence" value="ECO:0007669"/>
    <property type="project" value="InterPro"/>
</dbReference>
<name>A0A067Z3C8_GLUOY</name>
<sequence length="212" mass="23097">MTIQGCLINHLHVSEKESSPDRARPESRSSAAAGPVDVHVGNRIRLRRTLMGLSQEKLGEALGLTFQQIQKYERGANRVGASRLYDLAQVLDVPIGFFFDDMHEARPSAPSSAPRPFSGSAPTFNPAFGQTPAAQAPVTGFAETQSAFGAPPPRPAAPPPRLFDLPVDEAALFSRRETVDLVRSYYRIPDPAVRKRMLDLIRSLGPADVKPD</sequence>
<evidence type="ECO:0000313" key="4">
    <source>
        <dbReference type="Proteomes" id="UP000031656"/>
    </source>
</evidence>
<dbReference type="InterPro" id="IPR001387">
    <property type="entry name" value="Cro/C1-type_HTH"/>
</dbReference>
<proteinExistence type="predicted"/>
<evidence type="ECO:0000313" key="3">
    <source>
        <dbReference type="EMBL" id="AHK70764.1"/>
    </source>
</evidence>
<dbReference type="HOGENOM" id="CLU_066192_26_0_5"/>
<organism evidence="3 4">
    <name type="scientific">Gluconobacter oxydans DSM 3504</name>
    <dbReference type="NCBI Taxonomy" id="1288313"/>
    <lineage>
        <taxon>Bacteria</taxon>
        <taxon>Pseudomonadati</taxon>
        <taxon>Pseudomonadota</taxon>
        <taxon>Alphaproteobacteria</taxon>
        <taxon>Acetobacterales</taxon>
        <taxon>Acetobacteraceae</taxon>
        <taxon>Gluconobacter</taxon>
    </lineage>
</organism>
<evidence type="ECO:0000259" key="2">
    <source>
        <dbReference type="PROSITE" id="PS50943"/>
    </source>
</evidence>
<protein>
    <submittedName>
        <fullName evidence="3">HTH-type transcriptional regulator</fullName>
    </submittedName>
</protein>
<gene>
    <name evidence="3" type="ORF">GLS_c08540</name>
</gene>
<dbReference type="PROSITE" id="PS50943">
    <property type="entry name" value="HTH_CROC1"/>
    <property type="match status" value="1"/>
</dbReference>
<dbReference type="SMART" id="SM00530">
    <property type="entry name" value="HTH_XRE"/>
    <property type="match status" value="1"/>
</dbReference>
<reference evidence="3 4" key="1">
    <citation type="journal article" date="2015" name="Appl. Microbiol. Biotechnol.">
        <title>The consequence of an additional NADH dehydrogenase paralog on the growth of Gluconobacter oxydans DSM3504.</title>
        <authorList>
            <person name="Kostner D."/>
            <person name="Luchterhand B."/>
            <person name="Junker A."/>
            <person name="Volland S."/>
            <person name="Daniel R."/>
            <person name="Buchs J."/>
            <person name="Liebl W."/>
            <person name="Ehrenreich A."/>
        </authorList>
    </citation>
    <scope>NUCLEOTIDE SEQUENCE [LARGE SCALE GENOMIC DNA]</scope>
    <source>
        <strain evidence="3">DSM 3504</strain>
    </source>
</reference>
<dbReference type="AlphaFoldDB" id="A0A067Z3C8"/>
<evidence type="ECO:0000256" key="1">
    <source>
        <dbReference type="SAM" id="MobiDB-lite"/>
    </source>
</evidence>